<evidence type="ECO:0000313" key="7">
    <source>
        <dbReference type="Proteomes" id="UP000552954"/>
    </source>
</evidence>
<keyword evidence="1" id="KW-0479">Metal-binding</keyword>
<dbReference type="Proteomes" id="UP000552954">
    <property type="component" value="Unassembled WGS sequence"/>
</dbReference>
<dbReference type="GO" id="GO:0008270">
    <property type="term" value="F:zinc ion binding"/>
    <property type="evidence" value="ECO:0007669"/>
    <property type="project" value="UniProtKB-KW"/>
</dbReference>
<dbReference type="InterPro" id="IPR000962">
    <property type="entry name" value="Znf_DskA_TraR"/>
</dbReference>
<dbReference type="Pfam" id="PF01258">
    <property type="entry name" value="zf-dskA_traR"/>
    <property type="match status" value="1"/>
</dbReference>
<dbReference type="PANTHER" id="PTHR33823:SF4">
    <property type="entry name" value="GENERAL STRESS PROTEIN 16O"/>
    <property type="match status" value="1"/>
</dbReference>
<feature type="domain" description="Zinc finger DksA/TraR C4-type" evidence="5">
    <location>
        <begin position="85"/>
        <end position="120"/>
    </location>
</feature>
<dbReference type="RefSeq" id="WP_171557789.1">
    <property type="nucleotide sequence ID" value="NZ_JABFCS010000001.1"/>
</dbReference>
<dbReference type="PROSITE" id="PS51128">
    <property type="entry name" value="ZF_DKSA_2"/>
    <property type="match status" value="1"/>
</dbReference>
<reference evidence="6 7" key="2">
    <citation type="submission" date="2020-06" db="EMBL/GenBank/DDBJ databases">
        <title>Ramlibacter rhizophilus sp. nov., isolated from rhizosphere soil of national flower Mugunghwa from South Korea.</title>
        <authorList>
            <person name="Zheng-Fei Y."/>
            <person name="Huan T."/>
        </authorList>
    </citation>
    <scope>NUCLEOTIDE SEQUENCE [LARGE SCALE GENOMIC DNA]</scope>
    <source>
        <strain evidence="6 7">B156</strain>
    </source>
</reference>
<evidence type="ECO:0000256" key="2">
    <source>
        <dbReference type="ARBA" id="ARBA00022771"/>
    </source>
</evidence>
<proteinExistence type="predicted"/>
<organism evidence="6 7">
    <name type="scientific">Ramlibacter montanisoli</name>
    <dbReference type="NCBI Taxonomy" id="2732512"/>
    <lineage>
        <taxon>Bacteria</taxon>
        <taxon>Pseudomonadati</taxon>
        <taxon>Pseudomonadota</taxon>
        <taxon>Betaproteobacteria</taxon>
        <taxon>Burkholderiales</taxon>
        <taxon>Comamonadaceae</taxon>
        <taxon>Ramlibacter</taxon>
    </lineage>
</organism>
<dbReference type="InterPro" id="IPR037187">
    <property type="entry name" value="DnaK_N"/>
</dbReference>
<dbReference type="AlphaFoldDB" id="A0A849KA69"/>
<evidence type="ECO:0000313" key="6">
    <source>
        <dbReference type="EMBL" id="NNU43027.1"/>
    </source>
</evidence>
<sequence>MTLIAASNPLTRELAEKLRLRQAELRAMLQEAAGANIAGDNPPEVLDFKDVAAEETRAVVDEAAYAHATDELSRIVLALRRVEDGTYGLCEDCGEAIDERRLRALPATPFCTACQTIHERPGTPRR</sequence>
<gene>
    <name evidence="6" type="ORF">HK415_07405</name>
</gene>
<dbReference type="PANTHER" id="PTHR33823">
    <property type="entry name" value="RNA POLYMERASE-BINDING TRANSCRIPTION FACTOR DKSA-RELATED"/>
    <property type="match status" value="1"/>
</dbReference>
<comment type="caution">
    <text evidence="6">The sequence shown here is derived from an EMBL/GenBank/DDBJ whole genome shotgun (WGS) entry which is preliminary data.</text>
</comment>
<dbReference type="PROSITE" id="PS01102">
    <property type="entry name" value="ZF_DKSA_1"/>
    <property type="match status" value="1"/>
</dbReference>
<dbReference type="SUPFAM" id="SSF109635">
    <property type="entry name" value="DnaK suppressor protein DksA, alpha-hairpin domain"/>
    <property type="match status" value="1"/>
</dbReference>
<feature type="zinc finger region" description="dksA C4-type" evidence="4">
    <location>
        <begin position="90"/>
        <end position="114"/>
    </location>
</feature>
<protein>
    <submittedName>
        <fullName evidence="6">Conjugal transfer protein TraR</fullName>
    </submittedName>
</protein>
<name>A0A849KA69_9BURK</name>
<evidence type="ECO:0000256" key="3">
    <source>
        <dbReference type="ARBA" id="ARBA00022833"/>
    </source>
</evidence>
<evidence type="ECO:0000256" key="4">
    <source>
        <dbReference type="PROSITE-ProRule" id="PRU00510"/>
    </source>
</evidence>
<dbReference type="SUPFAM" id="SSF57716">
    <property type="entry name" value="Glucocorticoid receptor-like (DNA-binding domain)"/>
    <property type="match status" value="1"/>
</dbReference>
<accession>A0A849KA69</accession>
<dbReference type="Gene3D" id="1.20.120.910">
    <property type="entry name" value="DksA, coiled-coil domain"/>
    <property type="match status" value="1"/>
</dbReference>
<keyword evidence="7" id="KW-1185">Reference proteome</keyword>
<keyword evidence="3" id="KW-0862">Zinc</keyword>
<evidence type="ECO:0000256" key="1">
    <source>
        <dbReference type="ARBA" id="ARBA00022723"/>
    </source>
</evidence>
<keyword evidence="2" id="KW-0863">Zinc-finger</keyword>
<reference evidence="6 7" key="1">
    <citation type="submission" date="2020-05" db="EMBL/GenBank/DDBJ databases">
        <authorList>
            <person name="Khan S.A."/>
            <person name="Jeon C.O."/>
            <person name="Chun B.H."/>
        </authorList>
    </citation>
    <scope>NUCLEOTIDE SEQUENCE [LARGE SCALE GENOMIC DNA]</scope>
    <source>
        <strain evidence="6 7">B156</strain>
    </source>
</reference>
<dbReference type="InterPro" id="IPR020458">
    <property type="entry name" value="Znf_DskA_TraR_CS"/>
</dbReference>
<evidence type="ECO:0000259" key="5">
    <source>
        <dbReference type="Pfam" id="PF01258"/>
    </source>
</evidence>
<dbReference type="EMBL" id="JABFCS010000001">
    <property type="protein sequence ID" value="NNU43027.1"/>
    <property type="molecule type" value="Genomic_DNA"/>
</dbReference>